<dbReference type="EMBL" id="FR911482">
    <property type="protein sequence ID" value="CDQ91191.1"/>
    <property type="molecule type" value="Genomic_DNA"/>
</dbReference>
<dbReference type="Gene3D" id="2.30.29.30">
    <property type="entry name" value="Pleckstrin-homology domain (PH domain)/Phosphotyrosine-binding domain (PTB)"/>
    <property type="match status" value="1"/>
</dbReference>
<evidence type="ECO:0000313" key="4">
    <source>
        <dbReference type="Proteomes" id="UP000193380"/>
    </source>
</evidence>
<feature type="region of interest" description="Disordered" evidence="1">
    <location>
        <begin position="1"/>
        <end position="25"/>
    </location>
</feature>
<dbReference type="Proteomes" id="UP000193380">
    <property type="component" value="Unassembled WGS sequence"/>
</dbReference>
<dbReference type="PaxDb" id="8022-A0A060YHM2"/>
<reference evidence="3" key="2">
    <citation type="submission" date="2014-03" db="EMBL/GenBank/DDBJ databases">
        <authorList>
            <person name="Genoscope - CEA"/>
        </authorList>
    </citation>
    <scope>NUCLEOTIDE SEQUENCE</scope>
</reference>
<feature type="domain" description="BEACH-type PH" evidence="2">
    <location>
        <begin position="29"/>
        <end position="111"/>
    </location>
</feature>
<reference evidence="3" key="1">
    <citation type="journal article" date="2014" name="Nat. Commun.">
        <title>The rainbow trout genome provides novel insights into evolution after whole-genome duplication in vertebrates.</title>
        <authorList>
            <person name="Berthelot C."/>
            <person name="Brunet F."/>
            <person name="Chalopin D."/>
            <person name="Juanchich A."/>
            <person name="Bernard M."/>
            <person name="Noel B."/>
            <person name="Bento P."/>
            <person name="Da Silva C."/>
            <person name="Labadie K."/>
            <person name="Alberti A."/>
            <person name="Aury J.M."/>
            <person name="Louis A."/>
            <person name="Dehais P."/>
            <person name="Bardou P."/>
            <person name="Montfort J."/>
            <person name="Klopp C."/>
            <person name="Cabau C."/>
            <person name="Gaspin C."/>
            <person name="Thorgaard G.H."/>
            <person name="Boussaha M."/>
            <person name="Quillet E."/>
            <person name="Guyomard R."/>
            <person name="Galiana D."/>
            <person name="Bobe J."/>
            <person name="Volff J.N."/>
            <person name="Genet C."/>
            <person name="Wincker P."/>
            <person name="Jaillon O."/>
            <person name="Roest Crollius H."/>
            <person name="Guiguen Y."/>
        </authorList>
    </citation>
    <scope>NUCLEOTIDE SEQUENCE [LARGE SCALE GENOMIC DNA]</scope>
</reference>
<dbReference type="InterPro" id="IPR023362">
    <property type="entry name" value="PH-BEACH_dom"/>
</dbReference>
<gene>
    <name evidence="3" type="ORF">GSONMT00016629001</name>
</gene>
<proteinExistence type="predicted"/>
<evidence type="ECO:0000256" key="1">
    <source>
        <dbReference type="SAM" id="MobiDB-lite"/>
    </source>
</evidence>
<dbReference type="PROSITE" id="PS51783">
    <property type="entry name" value="PH_BEACH"/>
    <property type="match status" value="1"/>
</dbReference>
<organism evidence="3 4">
    <name type="scientific">Oncorhynchus mykiss</name>
    <name type="common">Rainbow trout</name>
    <name type="synonym">Salmo gairdneri</name>
    <dbReference type="NCBI Taxonomy" id="8022"/>
    <lineage>
        <taxon>Eukaryota</taxon>
        <taxon>Metazoa</taxon>
        <taxon>Chordata</taxon>
        <taxon>Craniata</taxon>
        <taxon>Vertebrata</taxon>
        <taxon>Euteleostomi</taxon>
        <taxon>Actinopterygii</taxon>
        <taxon>Neopterygii</taxon>
        <taxon>Teleostei</taxon>
        <taxon>Protacanthopterygii</taxon>
        <taxon>Salmoniformes</taxon>
        <taxon>Salmonidae</taxon>
        <taxon>Salmoninae</taxon>
        <taxon>Oncorhynchus</taxon>
    </lineage>
</organism>
<protein>
    <recommendedName>
        <fullName evidence="2">BEACH-type PH domain-containing protein</fullName>
    </recommendedName>
</protein>
<dbReference type="InterPro" id="IPR011993">
    <property type="entry name" value="PH-like_dom_sf"/>
</dbReference>
<evidence type="ECO:0000259" key="2">
    <source>
        <dbReference type="PROSITE" id="PS51783"/>
    </source>
</evidence>
<accession>A0A060YHM2</accession>
<sequence>MGNQNSESEILLDGDDDTLSSLEEKELENLTGPVNMSTSAQLVAPAVVVKGTLSITASELYFEVDEDEASFKTIDPKVREGLYLPLIQSRPSRHSVKSAFKMAQAFLPVLP</sequence>
<name>A0A060YHM2_ONCMY</name>
<dbReference type="AlphaFoldDB" id="A0A060YHM2"/>
<evidence type="ECO:0000313" key="3">
    <source>
        <dbReference type="EMBL" id="CDQ91191.1"/>
    </source>
</evidence>